<keyword evidence="4 8" id="KW-1133">Transmembrane helix</keyword>
<proteinExistence type="inferred from homology"/>
<organism evidence="9">
    <name type="scientific">Culicoides sonorensis</name>
    <name type="common">Biting midge</name>
    <dbReference type="NCBI Taxonomy" id="179676"/>
    <lineage>
        <taxon>Eukaryota</taxon>
        <taxon>Metazoa</taxon>
        <taxon>Ecdysozoa</taxon>
        <taxon>Arthropoda</taxon>
        <taxon>Hexapoda</taxon>
        <taxon>Insecta</taxon>
        <taxon>Pterygota</taxon>
        <taxon>Neoptera</taxon>
        <taxon>Endopterygota</taxon>
        <taxon>Diptera</taxon>
        <taxon>Nematocera</taxon>
        <taxon>Chironomoidea</taxon>
        <taxon>Ceratopogonidae</taxon>
        <taxon>Ceratopogoninae</taxon>
        <taxon>Culicoides</taxon>
        <taxon>Monoculicoides</taxon>
    </lineage>
</organism>
<keyword evidence="2 8" id="KW-1003">Cell membrane</keyword>
<comment type="similarity">
    <text evidence="8">Belongs to the insect chemoreceptor superfamily. Gustatory receptor (GR) family.</text>
</comment>
<accession>A0A336MQ88</accession>
<keyword evidence="7 8" id="KW-0807">Transducer</keyword>
<comment type="function">
    <text evidence="8">Gustatory receptor which mediates acceptance or avoidance behavior, depending on its substrates.</text>
</comment>
<evidence type="ECO:0000256" key="5">
    <source>
        <dbReference type="ARBA" id="ARBA00023136"/>
    </source>
</evidence>
<feature type="transmembrane region" description="Helical" evidence="8">
    <location>
        <begin position="112"/>
        <end position="130"/>
    </location>
</feature>
<feature type="transmembrane region" description="Helical" evidence="8">
    <location>
        <begin position="239"/>
        <end position="256"/>
    </location>
</feature>
<dbReference type="EMBL" id="UFQT01001534">
    <property type="protein sequence ID" value="SSX30943.1"/>
    <property type="molecule type" value="Genomic_DNA"/>
</dbReference>
<comment type="subcellular location">
    <subcellularLocation>
        <location evidence="1 8">Cell membrane</location>
        <topology evidence="1 8">Multi-pass membrane protein</topology>
    </subcellularLocation>
</comment>
<evidence type="ECO:0000256" key="3">
    <source>
        <dbReference type="ARBA" id="ARBA00022692"/>
    </source>
</evidence>
<feature type="transmembrane region" description="Helical" evidence="8">
    <location>
        <begin position="310"/>
        <end position="330"/>
    </location>
</feature>
<feature type="transmembrane region" description="Helical" evidence="8">
    <location>
        <begin position="150"/>
        <end position="170"/>
    </location>
</feature>
<dbReference type="Pfam" id="PF08395">
    <property type="entry name" value="7tm_7"/>
    <property type="match status" value="1"/>
</dbReference>
<reference evidence="9" key="1">
    <citation type="submission" date="2018-07" db="EMBL/GenBank/DDBJ databases">
        <authorList>
            <person name="Quirk P.G."/>
            <person name="Krulwich T.A."/>
        </authorList>
    </citation>
    <scope>NUCLEOTIDE SEQUENCE</scope>
</reference>
<dbReference type="GO" id="GO:0030424">
    <property type="term" value="C:axon"/>
    <property type="evidence" value="ECO:0007669"/>
    <property type="project" value="TreeGrafter"/>
</dbReference>
<evidence type="ECO:0000256" key="4">
    <source>
        <dbReference type="ARBA" id="ARBA00022989"/>
    </source>
</evidence>
<dbReference type="PANTHER" id="PTHR21143:SF121">
    <property type="entry name" value="GUSTATORY AND ODORANT RECEPTOR 21A"/>
    <property type="match status" value="1"/>
</dbReference>
<evidence type="ECO:0000256" key="8">
    <source>
        <dbReference type="RuleBase" id="RU363108"/>
    </source>
</evidence>
<dbReference type="GO" id="GO:0030425">
    <property type="term" value="C:dendrite"/>
    <property type="evidence" value="ECO:0007669"/>
    <property type="project" value="TreeGrafter"/>
</dbReference>
<gene>
    <name evidence="9" type="primary">CSON003083</name>
</gene>
<evidence type="ECO:0000256" key="1">
    <source>
        <dbReference type="ARBA" id="ARBA00004651"/>
    </source>
</evidence>
<dbReference type="OMA" id="IVFYCMS"/>
<dbReference type="VEuPathDB" id="VectorBase:CSON003083"/>
<keyword evidence="5 8" id="KW-0472">Membrane</keyword>
<dbReference type="GO" id="GO:0005886">
    <property type="term" value="C:plasma membrane"/>
    <property type="evidence" value="ECO:0007669"/>
    <property type="project" value="UniProtKB-SubCell"/>
</dbReference>
<dbReference type="PANTHER" id="PTHR21143">
    <property type="entry name" value="INVERTEBRATE GUSTATORY RECEPTOR"/>
    <property type="match status" value="1"/>
</dbReference>
<dbReference type="InterPro" id="IPR013604">
    <property type="entry name" value="7TM_chemorcpt"/>
</dbReference>
<keyword evidence="3 8" id="KW-0812">Transmembrane</keyword>
<comment type="caution">
    <text evidence="8">Lacks conserved residue(s) required for the propagation of feature annotation.</text>
</comment>
<dbReference type="GO" id="GO:0004984">
    <property type="term" value="F:olfactory receptor activity"/>
    <property type="evidence" value="ECO:0007669"/>
    <property type="project" value="TreeGrafter"/>
</dbReference>
<name>A0A336MQ88_CULSO</name>
<sequence length="472" mass="54844">MSNKVAPMVNLNDPHVRNKILNPNQRQLLEDTRRFKEKMDQLREDNFGSPSHLYIRQKEEESDIKLLDEHDSFYMTTKSLLVLFQIMGVMPIMRTPKGVDGNRTTFNWSSPACFWAYFIYTCETVIVIWVGRARIIKFLSDPDRRFDEVIYNIIFMSLLIPHFLLPVASWRNGGEVAIFKNMWTAYQLRFLRVTNKAIVFPRHYVITWFLCVFSWALSVAIILSQHYLQSDFQFSDTFAYYHILAMLNGFCSLWYVNCTAFKYASNLFIAHLQDTMSTERPAKRLTELRHLWVDLSHMMQQLGKAYSNMYGIYCLVIFFTTIIATYGALSEIVDHGATLKEVGLFIIVFYCMSLLFIICNEAHHASRRVGHLIQDRLLNVNLTAVDIETRKEVEMFLVAIDKNPPTMNLDGYVDINRGLITSNITFMATYLVVLMQFKMTLLRQAAKKAAIDTMLNATNKAMNDKFNQNAIN</sequence>
<dbReference type="GO" id="GO:0050909">
    <property type="term" value="P:sensory perception of taste"/>
    <property type="evidence" value="ECO:0007669"/>
    <property type="project" value="InterPro"/>
</dbReference>
<dbReference type="AlphaFoldDB" id="A0A336MQ88"/>
<evidence type="ECO:0000256" key="7">
    <source>
        <dbReference type="ARBA" id="ARBA00023224"/>
    </source>
</evidence>
<dbReference type="GO" id="GO:0007165">
    <property type="term" value="P:signal transduction"/>
    <property type="evidence" value="ECO:0007669"/>
    <property type="project" value="UniProtKB-KW"/>
</dbReference>
<keyword evidence="6 8" id="KW-0675">Receptor</keyword>
<dbReference type="GO" id="GO:0043025">
    <property type="term" value="C:neuronal cell body"/>
    <property type="evidence" value="ECO:0007669"/>
    <property type="project" value="TreeGrafter"/>
</dbReference>
<feature type="transmembrane region" description="Helical" evidence="8">
    <location>
        <begin position="342"/>
        <end position="359"/>
    </location>
</feature>
<evidence type="ECO:0000256" key="2">
    <source>
        <dbReference type="ARBA" id="ARBA00022475"/>
    </source>
</evidence>
<protein>
    <recommendedName>
        <fullName evidence="8">Gustatory receptor</fullName>
    </recommendedName>
</protein>
<evidence type="ECO:0000256" key="6">
    <source>
        <dbReference type="ARBA" id="ARBA00023170"/>
    </source>
</evidence>
<evidence type="ECO:0000313" key="9">
    <source>
        <dbReference type="EMBL" id="SSX30943.1"/>
    </source>
</evidence>
<feature type="transmembrane region" description="Helical" evidence="8">
    <location>
        <begin position="205"/>
        <end position="227"/>
    </location>
</feature>